<dbReference type="SUPFAM" id="SSF47973">
    <property type="entry name" value="Ribosomal protein S7"/>
    <property type="match status" value="1"/>
</dbReference>
<evidence type="ECO:0000313" key="5">
    <source>
        <dbReference type="EMBL" id="AOW03780.1"/>
    </source>
</evidence>
<gene>
    <name evidence="6" type="ORF">B0I71DRAFT_131981</name>
    <name evidence="5" type="ORF">YALI1_D10865g</name>
</gene>
<dbReference type="KEGG" id="yli:2910706"/>
<dbReference type="RefSeq" id="XP_502575.1">
    <property type="nucleotide sequence ID" value="XM_502575.1"/>
</dbReference>
<dbReference type="Proteomes" id="UP000256601">
    <property type="component" value="Unassembled WGS sequence"/>
</dbReference>
<keyword evidence="3" id="KW-0687">Ribonucleoprotein</keyword>
<dbReference type="AlphaFoldDB" id="A0A1D8NDT0"/>
<dbReference type="Proteomes" id="UP000182444">
    <property type="component" value="Chromosome 1D"/>
</dbReference>
<dbReference type="VEuPathDB" id="FungiDB:YALI1_D10865g"/>
<dbReference type="Pfam" id="PF00177">
    <property type="entry name" value="Ribosomal_S7"/>
    <property type="match status" value="1"/>
</dbReference>
<evidence type="ECO:0000313" key="8">
    <source>
        <dbReference type="Proteomes" id="UP000256601"/>
    </source>
</evidence>
<evidence type="ECO:0000256" key="2">
    <source>
        <dbReference type="ARBA" id="ARBA00022980"/>
    </source>
</evidence>
<protein>
    <submittedName>
        <fullName evidence="6">Ribosomal protein S7 domain-containing protein</fullName>
    </submittedName>
</protein>
<dbReference type="OrthoDB" id="9972728at2759"/>
<dbReference type="GO" id="GO:0005840">
    <property type="term" value="C:ribosome"/>
    <property type="evidence" value="ECO:0007669"/>
    <property type="project" value="UniProtKB-KW"/>
</dbReference>
<dbReference type="EMBL" id="KZ858993">
    <property type="protein sequence ID" value="RDW25810.1"/>
    <property type="molecule type" value="Genomic_DNA"/>
</dbReference>
<proteinExistence type="inferred from homology"/>
<evidence type="ECO:0000256" key="3">
    <source>
        <dbReference type="ARBA" id="ARBA00023274"/>
    </source>
</evidence>
<dbReference type="InterPro" id="IPR047988">
    <property type="entry name" value="Ribosomal_uS7m_fungi"/>
</dbReference>
<dbReference type="PANTHER" id="PTHR11205">
    <property type="entry name" value="RIBOSOMAL PROTEIN S7"/>
    <property type="match status" value="1"/>
</dbReference>
<sequence>MLRTTSGLARFSARRGYASASPAKILVGLNVRADRFDGDQKALAQELAVNSDLGEEDTDAIAAKYTERIKANAVKPIAPETAEGHARQWIALLDDIKAKSMSTEKFEGKDALDMQKFRETLDKYRQESTVSGFFSDVSANKVDPMALIDPTSESQFEQVITGKNGKKALFVPTEEQVAEAEALKTAPIPNKVDGEFEAHLINMIMKHGRKNAARRHFYQAMELAQVMIKADPIPLLKQVFDDVAPVCVIKSTPVGARKVQYPVPITERQRRRIVWKWSVDNAEKRPNRSFSVRLGEEIASVIKSKGASLMEKTLVIHNLAVANRVHADPSRPRK</sequence>
<organism evidence="5 7">
    <name type="scientific">Yarrowia lipolytica</name>
    <name type="common">Candida lipolytica</name>
    <dbReference type="NCBI Taxonomy" id="4952"/>
    <lineage>
        <taxon>Eukaryota</taxon>
        <taxon>Fungi</taxon>
        <taxon>Dikarya</taxon>
        <taxon>Ascomycota</taxon>
        <taxon>Saccharomycotina</taxon>
        <taxon>Dipodascomycetes</taxon>
        <taxon>Dipodascales</taxon>
        <taxon>Dipodascales incertae sedis</taxon>
        <taxon>Yarrowia</taxon>
    </lineage>
</organism>
<dbReference type="GO" id="GO:0006412">
    <property type="term" value="P:translation"/>
    <property type="evidence" value="ECO:0007669"/>
    <property type="project" value="InterPro"/>
</dbReference>
<dbReference type="CDD" id="cd14868">
    <property type="entry name" value="uS7_Mitochondria_Fungi"/>
    <property type="match status" value="1"/>
</dbReference>
<dbReference type="GeneID" id="2910706"/>
<dbReference type="InterPro" id="IPR023798">
    <property type="entry name" value="Ribosomal_uS7_dom"/>
</dbReference>
<dbReference type="InterPro" id="IPR036823">
    <property type="entry name" value="Ribosomal_uS7_dom_sf"/>
</dbReference>
<feature type="domain" description="Small ribosomal subunit protein uS7" evidence="4">
    <location>
        <begin position="187"/>
        <end position="324"/>
    </location>
</feature>
<dbReference type="Gene3D" id="1.10.455.10">
    <property type="entry name" value="Ribosomal protein S7 domain"/>
    <property type="match status" value="1"/>
</dbReference>
<dbReference type="VEuPathDB" id="FungiDB:YALI0_D08470g"/>
<dbReference type="eggNOG" id="KOG3291">
    <property type="taxonomic scope" value="Eukaryota"/>
</dbReference>
<name>A0A1D8NDT0_YARLL</name>
<evidence type="ECO:0000313" key="7">
    <source>
        <dbReference type="Proteomes" id="UP000182444"/>
    </source>
</evidence>
<evidence type="ECO:0000259" key="4">
    <source>
        <dbReference type="Pfam" id="PF00177"/>
    </source>
</evidence>
<accession>A0A1D8NDT0</accession>
<evidence type="ECO:0000256" key="1">
    <source>
        <dbReference type="ARBA" id="ARBA00007151"/>
    </source>
</evidence>
<reference evidence="6 8" key="2">
    <citation type="submission" date="2018-07" db="EMBL/GenBank/DDBJ databases">
        <title>Draft Genome Assemblies for Five Robust Yarrowia lipolytica Strains Exhibiting High Lipid Production and Pentose Sugar Utilization and Sugar Alcohol Secretion from Undetoxified Lignocellulosic Biomass Hydrolysates.</title>
        <authorList>
            <consortium name="DOE Joint Genome Institute"/>
            <person name="Walker C."/>
            <person name="Ryu S."/>
            <person name="Na H."/>
            <person name="Zane M."/>
            <person name="LaButti K."/>
            <person name="Lipzen A."/>
            <person name="Haridas S."/>
            <person name="Barry K."/>
            <person name="Grigoriev I.V."/>
            <person name="Quarterman J."/>
            <person name="Slininger P."/>
            <person name="Dien B."/>
            <person name="Trinh C.T."/>
        </authorList>
    </citation>
    <scope>NUCLEOTIDE SEQUENCE [LARGE SCALE GENOMIC DNA]</scope>
    <source>
        <strain evidence="6 8">YB392</strain>
    </source>
</reference>
<dbReference type="InterPro" id="IPR000235">
    <property type="entry name" value="Ribosomal_uS7"/>
</dbReference>
<dbReference type="GO" id="GO:1990904">
    <property type="term" value="C:ribonucleoprotein complex"/>
    <property type="evidence" value="ECO:0007669"/>
    <property type="project" value="UniProtKB-KW"/>
</dbReference>
<reference evidence="5 7" key="1">
    <citation type="journal article" date="2016" name="PLoS ONE">
        <title>Sequence Assembly of Yarrowia lipolytica Strain W29/CLIB89 Shows Transposable Element Diversity.</title>
        <authorList>
            <person name="Magnan C."/>
            <person name="Yu J."/>
            <person name="Chang I."/>
            <person name="Jahn E."/>
            <person name="Kanomata Y."/>
            <person name="Wu J."/>
            <person name="Zeller M."/>
            <person name="Oakes M."/>
            <person name="Baldi P."/>
            <person name="Sandmeyer S."/>
        </authorList>
    </citation>
    <scope>NUCLEOTIDE SEQUENCE [LARGE SCALE GENOMIC DNA]</scope>
    <source>
        <strain evidence="5">CLIB89</strain>
        <strain evidence="7">CLIB89(W29)</strain>
    </source>
</reference>
<comment type="similarity">
    <text evidence="1">Belongs to the universal ribosomal protein uS7 family.</text>
</comment>
<evidence type="ECO:0000313" key="6">
    <source>
        <dbReference type="EMBL" id="RDW25810.1"/>
    </source>
</evidence>
<keyword evidence="2 6" id="KW-0689">Ribosomal protein</keyword>
<dbReference type="EMBL" id="CP017556">
    <property type="protein sequence ID" value="AOW03780.1"/>
    <property type="molecule type" value="Genomic_DNA"/>
</dbReference>